<feature type="compositionally biased region" description="Low complexity" evidence="1">
    <location>
        <begin position="148"/>
        <end position="174"/>
    </location>
</feature>
<dbReference type="AlphaFoldDB" id="C4GDD3"/>
<gene>
    <name evidence="2" type="ORF">GCWU000342_02106</name>
</gene>
<sequence>MDNKNVKNKVKDLRQSLANHRLQNRLAIGLLVATTVFSGAMSLQTMGSTGDSASEAMVSAQATTASVSQEQVDLVGVSENEAQTDAASLSGQLTAKAAESLAQTGDKTIAEAKQKADEANAKAAEEEAKAKAAEETKTKAAKSRAMKKAQAAAAEQTVSTQTEEAASESTSQETDSVEVSTVSPYFGSDGLLVMTGSANAREVARLLLAIPGHRRGSAYHKSTGLDSLIDSLSVEEATWVIHTIEGKGFGQTSSGYAGVDSHASHQAFLTKQVNRRFGGNIRTLLKKWGTYSYGGY</sequence>
<dbReference type="EMBL" id="ACIP02000007">
    <property type="protein sequence ID" value="EEP27412.1"/>
    <property type="molecule type" value="Genomic_DNA"/>
</dbReference>
<dbReference type="eggNOG" id="ENOG50340SX">
    <property type="taxonomic scope" value="Bacteria"/>
</dbReference>
<feature type="compositionally biased region" description="Basic and acidic residues" evidence="1">
    <location>
        <begin position="120"/>
        <end position="138"/>
    </location>
</feature>
<accession>C4GDD3</accession>
<dbReference type="STRING" id="626523.GCWU000342_02106"/>
<dbReference type="RefSeq" id="WP_006907083.1">
    <property type="nucleotide sequence ID" value="NZ_GG665867.1"/>
</dbReference>
<dbReference type="HOGENOM" id="CLU_939736_0_0_9"/>
<evidence type="ECO:0000313" key="2">
    <source>
        <dbReference type="EMBL" id="EEP27412.1"/>
    </source>
</evidence>
<proteinExistence type="predicted"/>
<evidence type="ECO:0000256" key="1">
    <source>
        <dbReference type="SAM" id="MobiDB-lite"/>
    </source>
</evidence>
<feature type="region of interest" description="Disordered" evidence="1">
    <location>
        <begin position="120"/>
        <end position="178"/>
    </location>
</feature>
<dbReference type="Proteomes" id="UP000003494">
    <property type="component" value="Unassembled WGS sequence"/>
</dbReference>
<reference evidence="2" key="1">
    <citation type="submission" date="2009-04" db="EMBL/GenBank/DDBJ databases">
        <authorList>
            <person name="Weinstock G."/>
            <person name="Sodergren E."/>
            <person name="Clifton S."/>
            <person name="Fulton L."/>
            <person name="Fulton B."/>
            <person name="Courtney L."/>
            <person name="Fronick C."/>
            <person name="Harrison M."/>
            <person name="Strong C."/>
            <person name="Farmer C."/>
            <person name="Delahaunty K."/>
            <person name="Markovic C."/>
            <person name="Hall O."/>
            <person name="Minx P."/>
            <person name="Tomlinson C."/>
            <person name="Mitreva M."/>
            <person name="Nelson J."/>
            <person name="Hou S."/>
            <person name="Wollam A."/>
            <person name="Pepin K.H."/>
            <person name="Johnson M."/>
            <person name="Bhonagiri V."/>
            <person name="Nash W.E."/>
            <person name="Warren W."/>
            <person name="Chinwalla A."/>
            <person name="Mardis E.R."/>
            <person name="Wilson R.K."/>
        </authorList>
    </citation>
    <scope>NUCLEOTIDE SEQUENCE [LARGE SCALE GENOMIC DNA]</scope>
    <source>
        <strain evidence="2">DSM 14600</strain>
    </source>
</reference>
<organism evidence="2 3">
    <name type="scientific">Shuttleworthella satelles DSM 14600</name>
    <dbReference type="NCBI Taxonomy" id="626523"/>
    <lineage>
        <taxon>Bacteria</taxon>
        <taxon>Bacillati</taxon>
        <taxon>Bacillota</taxon>
        <taxon>Clostridia</taxon>
        <taxon>Lachnospirales</taxon>
        <taxon>Lachnospiraceae</taxon>
        <taxon>Shuttleworthella</taxon>
    </lineage>
</organism>
<keyword evidence="3" id="KW-1185">Reference proteome</keyword>
<evidence type="ECO:0000313" key="3">
    <source>
        <dbReference type="Proteomes" id="UP000003494"/>
    </source>
</evidence>
<name>C4GDD3_9FIRM</name>
<protein>
    <submittedName>
        <fullName evidence="2">Uncharacterized protein</fullName>
    </submittedName>
</protein>
<comment type="caution">
    <text evidence="2">The sequence shown here is derived from an EMBL/GenBank/DDBJ whole genome shotgun (WGS) entry which is preliminary data.</text>
</comment>